<feature type="binding site" evidence="13">
    <location>
        <position position="276"/>
    </location>
    <ligand>
        <name>Ca(2+)</name>
        <dbReference type="ChEBI" id="CHEBI:29108"/>
    </ligand>
</feature>
<evidence type="ECO:0000313" key="15">
    <source>
        <dbReference type="Proteomes" id="UP001501496"/>
    </source>
</evidence>
<feature type="binding site" description="axial binding residue" evidence="13">
    <location>
        <position position="288"/>
    </location>
    <ligand>
        <name>heme c</name>
        <dbReference type="ChEBI" id="CHEBI:61717"/>
        <label>5</label>
    </ligand>
    <ligandPart>
        <name>Fe</name>
        <dbReference type="ChEBI" id="CHEBI:18248"/>
    </ligandPart>
</feature>
<feature type="binding site" description="covalent" evidence="13">
    <location>
        <position position="139"/>
    </location>
    <ligand>
        <name>heme c</name>
        <dbReference type="ChEBI" id="CHEBI:61717"/>
        <label>1</label>
    </ligand>
</feature>
<feature type="binding site" description="covalent" evidence="13">
    <location>
        <position position="177"/>
    </location>
    <ligand>
        <name>heme c</name>
        <dbReference type="ChEBI" id="CHEBI:61717"/>
        <label>2</label>
    </ligand>
</feature>
<evidence type="ECO:0000313" key="14">
    <source>
        <dbReference type="EMBL" id="GAA4230972.1"/>
    </source>
</evidence>
<keyword evidence="11 13" id="KW-0408">Iron</keyword>
<dbReference type="PANTHER" id="PTHR30633:SF0">
    <property type="entry name" value="CYTOCHROME C-552"/>
    <property type="match status" value="1"/>
</dbReference>
<feature type="binding site" evidence="13">
    <location>
        <position position="223"/>
    </location>
    <ligand>
        <name>Ca(2+)</name>
        <dbReference type="ChEBI" id="CHEBI:29108"/>
    </ligand>
</feature>
<evidence type="ECO:0000256" key="12">
    <source>
        <dbReference type="ARBA" id="ARBA00049131"/>
    </source>
</evidence>
<dbReference type="InterPro" id="IPR036280">
    <property type="entry name" value="Multihaem_cyt_sf"/>
</dbReference>
<comment type="caution">
    <text evidence="14">The sequence shown here is derived from an EMBL/GenBank/DDBJ whole genome shotgun (WGS) entry which is preliminary data.</text>
</comment>
<evidence type="ECO:0000256" key="10">
    <source>
        <dbReference type="ARBA" id="ARBA00023002"/>
    </source>
</evidence>
<feature type="binding site" description="covalent" evidence="13">
    <location>
        <position position="326"/>
    </location>
    <ligand>
        <name>heme c</name>
        <dbReference type="ChEBI" id="CHEBI:61717"/>
        <label>5</label>
    </ligand>
</feature>
<keyword evidence="6 13" id="KW-0732">Signal</keyword>
<dbReference type="InterPro" id="IPR003321">
    <property type="entry name" value="Cyt_c552"/>
</dbReference>
<keyword evidence="9 13" id="KW-0249">Electron transport</keyword>
<dbReference type="Proteomes" id="UP001501496">
    <property type="component" value="Unassembled WGS sequence"/>
</dbReference>
<feature type="binding site" evidence="13">
    <location>
        <position position="274"/>
    </location>
    <ligand>
        <name>Ca(2+)</name>
        <dbReference type="ChEBI" id="CHEBI:29108"/>
    </ligand>
</feature>
<keyword evidence="3 13" id="KW-0813">Transport</keyword>
<dbReference type="PANTHER" id="PTHR30633">
    <property type="entry name" value="CYTOCHROME C-552 RESPIRATORY NITRITE REDUCTASE"/>
    <property type="match status" value="1"/>
</dbReference>
<comment type="similarity">
    <text evidence="2 13">Belongs to the cytochrome c-552 family.</text>
</comment>
<feature type="binding site" description="axial binding residue" evidence="13">
    <location>
        <position position="299"/>
    </location>
    <ligand>
        <name>heme c</name>
        <dbReference type="ChEBI" id="CHEBI:61717"/>
        <label>4</label>
    </ligand>
    <ligandPart>
        <name>Fe</name>
        <dbReference type="ChEBI" id="CHEBI:18248"/>
    </ligandPart>
</feature>
<dbReference type="InterPro" id="IPR017570">
    <property type="entry name" value="Cyt_c_NO2Rdtase_formate-dep"/>
</dbReference>
<dbReference type="EC" id="1.7.2.2" evidence="13"/>
<evidence type="ECO:0000256" key="4">
    <source>
        <dbReference type="ARBA" id="ARBA00022617"/>
    </source>
</evidence>
<feature type="binding site" description="covalent" evidence="13">
    <location>
        <position position="298"/>
    </location>
    <ligand>
        <name>heme c</name>
        <dbReference type="ChEBI" id="CHEBI:61717"/>
        <label>4</label>
    </ligand>
</feature>
<comment type="function">
    <text evidence="13">Catalyzes the reduction of nitrite to ammonia, consuming six electrons in the process.</text>
</comment>
<dbReference type="Pfam" id="PF02335">
    <property type="entry name" value="Cytochrom_C552"/>
    <property type="match status" value="1"/>
</dbReference>
<feature type="binding site" description="covalent" evidence="13">
    <location>
        <position position="136"/>
    </location>
    <ligand>
        <name>heme c</name>
        <dbReference type="ChEBI" id="CHEBI:61717"/>
        <label>1</label>
    </ligand>
</feature>
<name>A0ABP8BZM7_9FLAO</name>
<evidence type="ECO:0000256" key="6">
    <source>
        <dbReference type="ARBA" id="ARBA00022729"/>
    </source>
</evidence>
<evidence type="ECO:0000256" key="13">
    <source>
        <dbReference type="HAMAP-Rule" id="MF_01182"/>
    </source>
</evidence>
<organism evidence="14 15">
    <name type="scientific">Postechiella marina</name>
    <dbReference type="NCBI Taxonomy" id="943941"/>
    <lineage>
        <taxon>Bacteria</taxon>
        <taxon>Pseudomonadati</taxon>
        <taxon>Bacteroidota</taxon>
        <taxon>Flavobacteriia</taxon>
        <taxon>Flavobacteriales</taxon>
        <taxon>Flavobacteriaceae</taxon>
        <taxon>Postechiella</taxon>
    </lineage>
</organism>
<evidence type="ECO:0000256" key="3">
    <source>
        <dbReference type="ARBA" id="ARBA00022448"/>
    </source>
</evidence>
<dbReference type="Gene3D" id="1.10.1130.10">
    <property type="entry name" value="Flavocytochrome C3, Chain A"/>
    <property type="match status" value="1"/>
</dbReference>
<dbReference type="HAMAP" id="MF_01182">
    <property type="entry name" value="Cytochrom_C552"/>
    <property type="match status" value="1"/>
</dbReference>
<keyword evidence="10 13" id="KW-0560">Oxidoreductase</keyword>
<keyword evidence="5 13" id="KW-0479">Metal-binding</keyword>
<comment type="pathway">
    <text evidence="13">Nitrogen metabolism; nitrate reduction (assimilation).</text>
</comment>
<feature type="binding site" evidence="13">
    <location>
        <position position="222"/>
    </location>
    <ligand>
        <name>Ca(2+)</name>
        <dbReference type="ChEBI" id="CHEBI:29108"/>
    </ligand>
</feature>
<dbReference type="RefSeq" id="WP_344786119.1">
    <property type="nucleotide sequence ID" value="NZ_BAABCA010000001.1"/>
</dbReference>
<dbReference type="CDD" id="cd00548">
    <property type="entry name" value="NrfA-like"/>
    <property type="match status" value="1"/>
</dbReference>
<keyword evidence="15" id="KW-1185">Reference proteome</keyword>
<evidence type="ECO:0000256" key="2">
    <source>
        <dbReference type="ARBA" id="ARBA00009288"/>
    </source>
</evidence>
<feature type="binding site" description="covalent" evidence="13">
    <location>
        <position position="295"/>
    </location>
    <ligand>
        <name>heme c</name>
        <dbReference type="ChEBI" id="CHEBI:61717"/>
        <label>4</label>
    </ligand>
</feature>
<dbReference type="EMBL" id="BAABCA010000001">
    <property type="protein sequence ID" value="GAA4230972.1"/>
    <property type="molecule type" value="Genomic_DNA"/>
</dbReference>
<feature type="binding site" description="covalent" evidence="13">
    <location>
        <position position="174"/>
    </location>
    <ligand>
        <name>heme c</name>
        <dbReference type="ChEBI" id="CHEBI:61717"/>
        <label>2</label>
    </ligand>
</feature>
<comment type="cofactor">
    <cofactor evidence="13">
        <name>heme c</name>
        <dbReference type="ChEBI" id="CHEBI:61717"/>
    </cofactor>
    <text evidence="13">Binds 5 heme c groups covalently per monomer.</text>
</comment>
<reference evidence="15" key="1">
    <citation type="journal article" date="2019" name="Int. J. Syst. Evol. Microbiol.">
        <title>The Global Catalogue of Microorganisms (GCM) 10K type strain sequencing project: providing services to taxonomists for standard genome sequencing and annotation.</title>
        <authorList>
            <consortium name="The Broad Institute Genomics Platform"/>
            <consortium name="The Broad Institute Genome Sequencing Center for Infectious Disease"/>
            <person name="Wu L."/>
            <person name="Ma J."/>
        </authorList>
    </citation>
    <scope>NUCLEOTIDE SEQUENCE [LARGE SCALE GENOMIC DNA]</scope>
    <source>
        <strain evidence="15">JCM 17630</strain>
    </source>
</reference>
<feature type="binding site" description="covalent" evidence="13">
    <location>
        <position position="216"/>
    </location>
    <ligand>
        <name>heme c</name>
        <dbReference type="ChEBI" id="CHEBI:61717"/>
        <label>3</label>
    </ligand>
</feature>
<dbReference type="PIRSF" id="PIRSF000243">
    <property type="entry name" value="Cyt_c552"/>
    <property type="match status" value="1"/>
</dbReference>
<feature type="binding site" description="covalent" evidence="13">
    <location>
        <position position="219"/>
    </location>
    <ligand>
        <name>heme c</name>
        <dbReference type="ChEBI" id="CHEBI:61717"/>
        <label>3</label>
    </ligand>
</feature>
<gene>
    <name evidence="13 14" type="primary">nrfA</name>
    <name evidence="14" type="ORF">GCM10022291_02330</name>
</gene>
<keyword evidence="8 13" id="KW-0106">Calcium</keyword>
<feature type="binding site" description="axial binding residue" evidence="13">
    <location>
        <position position="330"/>
    </location>
    <ligand>
        <name>heme c</name>
        <dbReference type="ChEBI" id="CHEBI:61717"/>
        <label>5</label>
    </ligand>
    <ligandPart>
        <name>Fe</name>
        <dbReference type="ChEBI" id="CHEBI:18248"/>
    </ligandPart>
</feature>
<feature type="binding site" evidence="13">
    <location>
        <position position="277"/>
    </location>
    <ligand>
        <name>substrate</name>
    </ligand>
</feature>
<evidence type="ECO:0000256" key="7">
    <source>
        <dbReference type="ARBA" id="ARBA00022764"/>
    </source>
</evidence>
<evidence type="ECO:0000256" key="5">
    <source>
        <dbReference type="ARBA" id="ARBA00022723"/>
    </source>
</evidence>
<comment type="cofactor">
    <cofactor evidence="13">
        <name>Ca(2+)</name>
        <dbReference type="ChEBI" id="CHEBI:29108"/>
    </cofactor>
    <text evidence="13">Binds 1 Ca(2+) ion per monomer.</text>
</comment>
<evidence type="ECO:0000256" key="11">
    <source>
        <dbReference type="ARBA" id="ARBA00023004"/>
    </source>
</evidence>
<proteinExistence type="inferred from homology"/>
<comment type="subcellular location">
    <subcellularLocation>
        <location evidence="1">Cell envelope</location>
    </subcellularLocation>
    <subcellularLocation>
        <location evidence="13">Periplasm</location>
    </subcellularLocation>
</comment>
<feature type="binding site" description="covalent" evidence="13">
    <location>
        <position position="329"/>
    </location>
    <ligand>
        <name>heme c</name>
        <dbReference type="ChEBI" id="CHEBI:61717"/>
        <label>5</label>
    </ligand>
</feature>
<feature type="binding site" description="axial binding residue" evidence="13">
    <location>
        <position position="140"/>
    </location>
    <ligand>
        <name>heme c</name>
        <dbReference type="ChEBI" id="CHEBI:61717"/>
        <label>1</label>
    </ligand>
    <ligandPart>
        <name>Fe</name>
        <dbReference type="ChEBI" id="CHEBI:18248"/>
    </ligandPart>
</feature>
<evidence type="ECO:0000256" key="1">
    <source>
        <dbReference type="ARBA" id="ARBA00004196"/>
    </source>
</evidence>
<feature type="binding site" description="axial binding residue" evidence="13">
    <location>
        <position position="108"/>
    </location>
    <ligand>
        <name>heme c</name>
        <dbReference type="ChEBI" id="CHEBI:61717"/>
        <label>3</label>
    </ligand>
    <ligandPart>
        <name>Fe</name>
        <dbReference type="ChEBI" id="CHEBI:18248"/>
    </ligandPart>
</feature>
<protein>
    <recommendedName>
        <fullName evidence="13">Cytochrome c-552</fullName>
        <ecNumber evidence="13">1.7.2.2</ecNumber>
    </recommendedName>
    <alternativeName>
        <fullName evidence="13">Ammonia-forming cytochrome c nitrite reductase</fullName>
        <shortName evidence="13">Cytochrome c nitrite reductase</shortName>
    </alternativeName>
</protein>
<sequence>MKNKVLFIVTAVVVFLLGLLASSIVNRKNEAKYKYVPQVEIGENEPRNAEWGKNYPAEYQSFLQTADTSFATYQGGSAMRDMLDEDTNLVVLWAGYGFSKDYSQGRGHMNAITDITNTLRTGGPKGEGDGPMPATCWTCKSPDVPRLMNEKGIAEFYSGKWADKGEEIVNPIGCADCHDSKTMKLAISRPALVEAFDAMGKDINQATHQEMRSLVCAQCHVEYYFDKKLPGKEGVPYLKFPWKNGMSVEAMEEYYDAIEFSDWTHKLSRAPMLKAQHPGYETYLTGVHADRGVSCADCHMPYKSEGGQKFTDHHIQSPLNNVSNACQVCHREDADKLKMNVYDRQRKTAENRLKLEGFLVKAHVEAKKAWDLGATEEQMKDILMDIRHAQWRWDYAAASHGASFHSPVETARVIGSGFTIIQDGRVKLARLLANLGYNQPVDMPDISTKEKAQEYIGLDMEALRKEKAEFKKNLVPKWLEAAKERESKYGIKDVSLNN</sequence>
<accession>A0ABP8BZM7</accession>
<dbReference type="Gene3D" id="1.20.140.10">
    <property type="entry name" value="Butyryl-CoA Dehydrogenase, subunit A, domain 3"/>
    <property type="match status" value="1"/>
</dbReference>
<feature type="binding site" description="axial binding residue" evidence="13">
    <location>
        <position position="405"/>
    </location>
    <ligand>
        <name>heme c</name>
        <dbReference type="ChEBI" id="CHEBI:61717"/>
        <label>4</label>
    </ligand>
    <ligandPart>
        <name>Fe</name>
        <dbReference type="ChEBI" id="CHEBI:18248"/>
    </ligandPart>
</feature>
<dbReference type="SUPFAM" id="SSF48695">
    <property type="entry name" value="Multiheme cytochromes"/>
    <property type="match status" value="1"/>
</dbReference>
<evidence type="ECO:0000256" key="8">
    <source>
        <dbReference type="ARBA" id="ARBA00022837"/>
    </source>
</evidence>
<feature type="binding site" description="axial binding residue" evidence="13">
    <location>
        <position position="220"/>
    </location>
    <ligand>
        <name>heme c</name>
        <dbReference type="ChEBI" id="CHEBI:61717"/>
        <label>3</label>
    </ligand>
    <ligandPart>
        <name>Fe</name>
        <dbReference type="ChEBI" id="CHEBI:18248"/>
    </ligandPart>
</feature>
<dbReference type="NCBIfam" id="NF008339">
    <property type="entry name" value="PRK11125.1"/>
    <property type="match status" value="1"/>
</dbReference>
<feature type="binding site" evidence="13">
    <location>
        <position position="223"/>
    </location>
    <ligand>
        <name>substrate</name>
    </ligand>
</feature>
<keyword evidence="7 13" id="KW-0574">Periplasm</keyword>
<comment type="catalytic activity">
    <reaction evidence="12 13">
        <text>6 Fe(III)-[cytochrome c] + NH4(+) + 2 H2O = 6 Fe(II)-[cytochrome c] + nitrite + 8 H(+)</text>
        <dbReference type="Rhea" id="RHEA:13089"/>
        <dbReference type="Rhea" id="RHEA-COMP:10350"/>
        <dbReference type="Rhea" id="RHEA-COMP:14399"/>
        <dbReference type="ChEBI" id="CHEBI:15377"/>
        <dbReference type="ChEBI" id="CHEBI:15378"/>
        <dbReference type="ChEBI" id="CHEBI:16301"/>
        <dbReference type="ChEBI" id="CHEBI:28938"/>
        <dbReference type="ChEBI" id="CHEBI:29033"/>
        <dbReference type="ChEBI" id="CHEBI:29034"/>
        <dbReference type="EC" id="1.7.2.2"/>
    </reaction>
</comment>
<feature type="binding site" description="axial binding residue" evidence="13">
    <location>
        <position position="313"/>
    </location>
    <ligand>
        <name>heme c</name>
        <dbReference type="ChEBI" id="CHEBI:61717"/>
        <label>2</label>
    </ligand>
    <ligandPart>
        <name>Fe</name>
        <dbReference type="ChEBI" id="CHEBI:18248"/>
    </ligandPart>
</feature>
<evidence type="ECO:0000256" key="9">
    <source>
        <dbReference type="ARBA" id="ARBA00022982"/>
    </source>
</evidence>
<feature type="binding site" description="axial binding residue" evidence="13">
    <location>
        <position position="178"/>
    </location>
    <ligand>
        <name>heme c</name>
        <dbReference type="ChEBI" id="CHEBI:61717"/>
        <label>2</label>
    </ligand>
    <ligandPart>
        <name>Fe</name>
        <dbReference type="ChEBI" id="CHEBI:18248"/>
    </ligandPart>
</feature>
<keyword evidence="4 13" id="KW-0349">Heme</keyword>